<dbReference type="InterPro" id="IPR036390">
    <property type="entry name" value="WH_DNA-bd_sf"/>
</dbReference>
<dbReference type="Proteomes" id="UP000624325">
    <property type="component" value="Unassembled WGS sequence"/>
</dbReference>
<name>A0ABQ4CAP7_9ACTN</name>
<keyword evidence="2" id="KW-0805">Transcription regulation</keyword>
<dbReference type="Pfam" id="PF03466">
    <property type="entry name" value="LysR_substrate"/>
    <property type="match status" value="1"/>
</dbReference>
<gene>
    <name evidence="6" type="ORF">Air01nite_59520</name>
</gene>
<dbReference type="Gene3D" id="3.40.190.10">
    <property type="entry name" value="Periplasmic binding protein-like II"/>
    <property type="match status" value="2"/>
</dbReference>
<evidence type="ECO:0000256" key="4">
    <source>
        <dbReference type="ARBA" id="ARBA00023163"/>
    </source>
</evidence>
<keyword evidence="7" id="KW-1185">Reference proteome</keyword>
<sequence>MTIADVHLRDLRYFVAVAEHLHFTRAAEALYVSQPALSKQIHALESQLRAPLFERDRRTVRLTAAGEALLPGARAVLSAWSAAEADVAVATAQEARTLVVGMSTGVGRSLLPAVRARFAAAAPDADLRLRQVPWSDPTGGLAATGEAASDAAFVWLPLPDLERFAYAPVATEDRLVALAAAHPRAAEDEIAFADLLDEPFLALPAQAGPLRDFWLALDERGGRPPRIGGEVSTSEETAESVSAGLGVVLLAAGNAALFQRPDIALRPVTGLPPARLVLAWRQGDDRPLLRALRTAVAQATGSS</sequence>
<dbReference type="EMBL" id="BONC01000055">
    <property type="protein sequence ID" value="GIF59857.1"/>
    <property type="molecule type" value="Genomic_DNA"/>
</dbReference>
<dbReference type="InterPro" id="IPR000847">
    <property type="entry name" value="LysR_HTH_N"/>
</dbReference>
<evidence type="ECO:0000313" key="7">
    <source>
        <dbReference type="Proteomes" id="UP000624325"/>
    </source>
</evidence>
<evidence type="ECO:0000256" key="2">
    <source>
        <dbReference type="ARBA" id="ARBA00023015"/>
    </source>
</evidence>
<evidence type="ECO:0000313" key="6">
    <source>
        <dbReference type="EMBL" id="GIF59857.1"/>
    </source>
</evidence>
<dbReference type="SUPFAM" id="SSF46785">
    <property type="entry name" value="Winged helix' DNA-binding domain"/>
    <property type="match status" value="1"/>
</dbReference>
<evidence type="ECO:0000256" key="1">
    <source>
        <dbReference type="ARBA" id="ARBA00009437"/>
    </source>
</evidence>
<dbReference type="PRINTS" id="PR00039">
    <property type="entry name" value="HTHLYSR"/>
</dbReference>
<dbReference type="Gene3D" id="1.10.10.10">
    <property type="entry name" value="Winged helix-like DNA-binding domain superfamily/Winged helix DNA-binding domain"/>
    <property type="match status" value="1"/>
</dbReference>
<proteinExistence type="inferred from homology"/>
<dbReference type="SUPFAM" id="SSF53850">
    <property type="entry name" value="Periplasmic binding protein-like II"/>
    <property type="match status" value="1"/>
</dbReference>
<keyword evidence="4" id="KW-0804">Transcription</keyword>
<accession>A0ABQ4CAP7</accession>
<dbReference type="Pfam" id="PF00126">
    <property type="entry name" value="HTH_1"/>
    <property type="match status" value="1"/>
</dbReference>
<dbReference type="RefSeq" id="WP_203706683.1">
    <property type="nucleotide sequence ID" value="NZ_BAAALU010000004.1"/>
</dbReference>
<comment type="caution">
    <text evidence="6">The sequence shown here is derived from an EMBL/GenBank/DDBJ whole genome shotgun (WGS) entry which is preliminary data.</text>
</comment>
<evidence type="ECO:0000259" key="5">
    <source>
        <dbReference type="PROSITE" id="PS50931"/>
    </source>
</evidence>
<keyword evidence="3" id="KW-0238">DNA-binding</keyword>
<dbReference type="InterPro" id="IPR005119">
    <property type="entry name" value="LysR_subst-bd"/>
</dbReference>
<comment type="similarity">
    <text evidence="1">Belongs to the LysR transcriptional regulatory family.</text>
</comment>
<dbReference type="PROSITE" id="PS50931">
    <property type="entry name" value="HTH_LYSR"/>
    <property type="match status" value="1"/>
</dbReference>
<dbReference type="PANTHER" id="PTHR30346:SF0">
    <property type="entry name" value="HCA OPERON TRANSCRIPTIONAL ACTIVATOR HCAR"/>
    <property type="match status" value="1"/>
</dbReference>
<dbReference type="InterPro" id="IPR036388">
    <property type="entry name" value="WH-like_DNA-bd_sf"/>
</dbReference>
<reference evidence="6 7" key="1">
    <citation type="submission" date="2021-01" db="EMBL/GenBank/DDBJ databases">
        <title>Whole genome shotgun sequence of Asanoa iriomotensis NBRC 100142.</title>
        <authorList>
            <person name="Komaki H."/>
            <person name="Tamura T."/>
        </authorList>
    </citation>
    <scope>NUCLEOTIDE SEQUENCE [LARGE SCALE GENOMIC DNA]</scope>
    <source>
        <strain evidence="6 7">NBRC 100142</strain>
    </source>
</reference>
<organism evidence="6 7">
    <name type="scientific">Asanoa iriomotensis</name>
    <dbReference type="NCBI Taxonomy" id="234613"/>
    <lineage>
        <taxon>Bacteria</taxon>
        <taxon>Bacillati</taxon>
        <taxon>Actinomycetota</taxon>
        <taxon>Actinomycetes</taxon>
        <taxon>Micromonosporales</taxon>
        <taxon>Micromonosporaceae</taxon>
        <taxon>Asanoa</taxon>
    </lineage>
</organism>
<feature type="domain" description="HTH lysR-type" evidence="5">
    <location>
        <begin position="6"/>
        <end position="63"/>
    </location>
</feature>
<dbReference type="PANTHER" id="PTHR30346">
    <property type="entry name" value="TRANSCRIPTIONAL DUAL REGULATOR HCAR-RELATED"/>
    <property type="match status" value="1"/>
</dbReference>
<evidence type="ECO:0000256" key="3">
    <source>
        <dbReference type="ARBA" id="ARBA00023125"/>
    </source>
</evidence>
<protein>
    <submittedName>
        <fullName evidence="6">LysR family transcriptional regulator</fullName>
    </submittedName>
</protein>